<keyword evidence="8" id="KW-0961">Cell wall biogenesis/degradation</keyword>
<keyword evidence="6 10" id="KW-0472">Membrane</keyword>
<gene>
    <name evidence="12" type="ORF">MIND_01279400</name>
</gene>
<evidence type="ECO:0000313" key="13">
    <source>
        <dbReference type="Proteomes" id="UP000636479"/>
    </source>
</evidence>
<keyword evidence="4" id="KW-0735">Signal-anchor</keyword>
<dbReference type="InterPro" id="IPR013320">
    <property type="entry name" value="ConA-like_dom_sf"/>
</dbReference>
<proteinExistence type="inferred from homology"/>
<dbReference type="PANTHER" id="PTHR31361:SF1">
    <property type="entry name" value="BETA-GLUCAN SYNTHESIS-ASSOCIATED PROTEIN KRE6-RELATED"/>
    <property type="match status" value="1"/>
</dbReference>
<keyword evidence="13" id="KW-1185">Reference proteome</keyword>
<protein>
    <submittedName>
        <fullName evidence="12">GH16 domain-containing protein</fullName>
    </submittedName>
</protein>
<evidence type="ECO:0000256" key="3">
    <source>
        <dbReference type="ARBA" id="ARBA00022692"/>
    </source>
</evidence>
<dbReference type="PROSITE" id="PS51762">
    <property type="entry name" value="GH16_2"/>
    <property type="match status" value="1"/>
</dbReference>
<dbReference type="OrthoDB" id="412647at2759"/>
<dbReference type="Proteomes" id="UP000636479">
    <property type="component" value="Unassembled WGS sequence"/>
</dbReference>
<dbReference type="Gene3D" id="2.60.120.200">
    <property type="match status" value="2"/>
</dbReference>
<feature type="region of interest" description="Disordered" evidence="9">
    <location>
        <begin position="75"/>
        <end position="100"/>
    </location>
</feature>
<comment type="subcellular location">
    <subcellularLocation>
        <location evidence="1">Membrane</location>
        <topology evidence="1">Single-pass type II membrane protein</topology>
    </subcellularLocation>
</comment>
<dbReference type="FunFam" id="2.60.120.200:FF:000135">
    <property type="entry name" value="Related to KRE6-glucan synthase subunit"/>
    <property type="match status" value="1"/>
</dbReference>
<evidence type="ECO:0000259" key="11">
    <source>
        <dbReference type="PROSITE" id="PS51762"/>
    </source>
</evidence>
<name>A0A8H6S1S8_9AGAR</name>
<dbReference type="EMBL" id="JACAZF010000013">
    <property type="protein sequence ID" value="KAF7291349.1"/>
    <property type="molecule type" value="Genomic_DNA"/>
</dbReference>
<evidence type="ECO:0000256" key="2">
    <source>
        <dbReference type="ARBA" id="ARBA00010962"/>
    </source>
</evidence>
<evidence type="ECO:0000313" key="12">
    <source>
        <dbReference type="EMBL" id="KAF7291349.1"/>
    </source>
</evidence>
<feature type="compositionally biased region" description="Basic and acidic residues" evidence="9">
    <location>
        <begin position="81"/>
        <end position="94"/>
    </location>
</feature>
<evidence type="ECO:0000256" key="6">
    <source>
        <dbReference type="ARBA" id="ARBA00023136"/>
    </source>
</evidence>
<evidence type="ECO:0000256" key="7">
    <source>
        <dbReference type="ARBA" id="ARBA00023180"/>
    </source>
</evidence>
<keyword evidence="3 10" id="KW-0812">Transmembrane</keyword>
<keyword evidence="7" id="KW-0325">Glycoprotein</keyword>
<evidence type="ECO:0000256" key="8">
    <source>
        <dbReference type="ARBA" id="ARBA00023316"/>
    </source>
</evidence>
<dbReference type="PANTHER" id="PTHR31361">
    <property type="entry name" value="BETA-GLUCAN SYNTHESIS-ASSOCIATED PROTEIN KRE6-RELATED"/>
    <property type="match status" value="1"/>
</dbReference>
<sequence length="609" mass="67261">MQSDASGLGQRRGYAALNSSSNQLLPSSPNSPISPFRSPASSASSLPLSPVPGSLRQSLAPSISDRFHLSADPADWGADVSRPEADDALHDPRDGRKHNNGSIFTSRGFWNVGCIALLACILIGLFLGYPIATHITSKAKNTSAATVVNNTTAPVWPNISNWGLIDNDTPKEFHRIYSYHDPTKEMQLVFSDEFETEGRTFYPGDDPYFEAVDLHYWSTGDLEWYDPAAVTTRAGALEISMNEVLDISQNHNMSYRSGMLSSWNKFCFTGGLIMAAVNLPGTTNVLGLWPAVWTMGNLGRAGYGATLEGMWPYSYDTCDVGTLPNQTLPDGSGPPAALHSGSKDVKGELSYLPGQRLSRCVCPGESHPGPMHKDGTYVGRSAPEIDIFEAQIEEEVIGRVRRVIFPRRRQSAQWAPFDAGYNWVNTSDTLYIADPTLSKQNSYSGGIWQQATSVVSTTNQDCYQLKSPCFAVHAFEYIPGYDDAYITWVTDNKVSWTMRGGAVGKNELAQIGPREVTREPLYILINLGLSHGFVWDIDFKHLTWPAVMRIDWIRVYQDPNQINVGCDTPERPTAQYINTYLEAYTNPNLTTWEDGYHQPVPKNKLNGGC</sequence>
<dbReference type="RefSeq" id="XP_037214471.1">
    <property type="nucleotide sequence ID" value="XM_037369265.1"/>
</dbReference>
<dbReference type="InterPro" id="IPR005629">
    <property type="entry name" value="Skn1/Kre6/Sbg1"/>
</dbReference>
<dbReference type="GO" id="GO:0005789">
    <property type="term" value="C:endoplasmic reticulum membrane"/>
    <property type="evidence" value="ECO:0007669"/>
    <property type="project" value="TreeGrafter"/>
</dbReference>
<comment type="similarity">
    <text evidence="2">Belongs to the SKN1/KRE6 family.</text>
</comment>
<feature type="transmembrane region" description="Helical" evidence="10">
    <location>
        <begin position="109"/>
        <end position="132"/>
    </location>
</feature>
<dbReference type="Pfam" id="PF03935">
    <property type="entry name" value="SKN1_KRE6_Sbg1"/>
    <property type="match status" value="1"/>
</dbReference>
<dbReference type="InterPro" id="IPR000757">
    <property type="entry name" value="Beta-glucanase-like"/>
</dbReference>
<dbReference type="GO" id="GO:0005886">
    <property type="term" value="C:plasma membrane"/>
    <property type="evidence" value="ECO:0007669"/>
    <property type="project" value="TreeGrafter"/>
</dbReference>
<evidence type="ECO:0000256" key="5">
    <source>
        <dbReference type="ARBA" id="ARBA00022989"/>
    </source>
</evidence>
<reference evidence="12" key="1">
    <citation type="submission" date="2020-05" db="EMBL/GenBank/DDBJ databases">
        <title>Mycena genomes resolve the evolution of fungal bioluminescence.</title>
        <authorList>
            <person name="Tsai I.J."/>
        </authorList>
    </citation>
    <scope>NUCLEOTIDE SEQUENCE</scope>
    <source>
        <strain evidence="12">171206Taipei</strain>
    </source>
</reference>
<evidence type="ECO:0000256" key="9">
    <source>
        <dbReference type="SAM" id="MobiDB-lite"/>
    </source>
</evidence>
<evidence type="ECO:0000256" key="1">
    <source>
        <dbReference type="ARBA" id="ARBA00004606"/>
    </source>
</evidence>
<dbReference type="SUPFAM" id="SSF49899">
    <property type="entry name" value="Concanavalin A-like lectins/glucanases"/>
    <property type="match status" value="1"/>
</dbReference>
<dbReference type="GeneID" id="59351781"/>
<evidence type="ECO:0000256" key="10">
    <source>
        <dbReference type="SAM" id="Phobius"/>
    </source>
</evidence>
<feature type="region of interest" description="Disordered" evidence="9">
    <location>
        <begin position="1"/>
        <end position="49"/>
    </location>
</feature>
<keyword evidence="5 10" id="KW-1133">Transmembrane helix</keyword>
<evidence type="ECO:0000256" key="4">
    <source>
        <dbReference type="ARBA" id="ARBA00022968"/>
    </source>
</evidence>
<feature type="domain" description="GH16" evidence="11">
    <location>
        <begin position="160"/>
        <end position="561"/>
    </location>
</feature>
<dbReference type="AlphaFoldDB" id="A0A8H6S1S8"/>
<dbReference type="GO" id="GO:0031505">
    <property type="term" value="P:fungal-type cell wall organization"/>
    <property type="evidence" value="ECO:0007669"/>
    <property type="project" value="TreeGrafter"/>
</dbReference>
<dbReference type="GO" id="GO:0015926">
    <property type="term" value="F:glucosidase activity"/>
    <property type="evidence" value="ECO:0007669"/>
    <property type="project" value="TreeGrafter"/>
</dbReference>
<accession>A0A8H6S1S8</accession>
<dbReference type="GO" id="GO:0006078">
    <property type="term" value="P:(1-&gt;6)-beta-D-glucan biosynthetic process"/>
    <property type="evidence" value="ECO:0007669"/>
    <property type="project" value="TreeGrafter"/>
</dbReference>
<organism evidence="12 13">
    <name type="scientific">Mycena indigotica</name>
    <dbReference type="NCBI Taxonomy" id="2126181"/>
    <lineage>
        <taxon>Eukaryota</taxon>
        <taxon>Fungi</taxon>
        <taxon>Dikarya</taxon>
        <taxon>Basidiomycota</taxon>
        <taxon>Agaricomycotina</taxon>
        <taxon>Agaricomycetes</taxon>
        <taxon>Agaricomycetidae</taxon>
        <taxon>Agaricales</taxon>
        <taxon>Marasmiineae</taxon>
        <taxon>Mycenaceae</taxon>
        <taxon>Mycena</taxon>
    </lineage>
</organism>
<feature type="compositionally biased region" description="Low complexity" evidence="9">
    <location>
        <begin position="17"/>
        <end position="49"/>
    </location>
</feature>
<comment type="caution">
    <text evidence="12">The sequence shown here is derived from an EMBL/GenBank/DDBJ whole genome shotgun (WGS) entry which is preliminary data.</text>
</comment>